<evidence type="ECO:0000256" key="3">
    <source>
        <dbReference type="SAM" id="SignalP"/>
    </source>
</evidence>
<feature type="chain" id="PRO_5047324130" description="Solute-binding protein family 3/N-terminal domain-containing protein" evidence="3">
    <location>
        <begin position="28"/>
        <end position="266"/>
    </location>
</feature>
<dbReference type="Gene3D" id="3.40.190.10">
    <property type="entry name" value="Periplasmic binding protein-like II"/>
    <property type="match status" value="2"/>
</dbReference>
<dbReference type="PANTHER" id="PTHR35936">
    <property type="entry name" value="MEMBRANE-BOUND LYTIC MUREIN TRANSGLYCOSYLASE F"/>
    <property type="match status" value="1"/>
</dbReference>
<name>A0ABP3WSS7_9ALTE</name>
<organism evidence="5 6">
    <name type="scientific">Aliiglaciecola litoralis</name>
    <dbReference type="NCBI Taxonomy" id="582857"/>
    <lineage>
        <taxon>Bacteria</taxon>
        <taxon>Pseudomonadati</taxon>
        <taxon>Pseudomonadota</taxon>
        <taxon>Gammaproteobacteria</taxon>
        <taxon>Alteromonadales</taxon>
        <taxon>Alteromonadaceae</taxon>
        <taxon>Aliiglaciecola</taxon>
    </lineage>
</organism>
<feature type="domain" description="Solute-binding protein family 3/N-terminal" evidence="4">
    <location>
        <begin position="48"/>
        <end position="249"/>
    </location>
</feature>
<evidence type="ECO:0000313" key="5">
    <source>
        <dbReference type="EMBL" id="GAA0853191.1"/>
    </source>
</evidence>
<keyword evidence="2 3" id="KW-0732">Signal</keyword>
<protein>
    <recommendedName>
        <fullName evidence="4">Solute-binding protein family 3/N-terminal domain-containing protein</fullName>
    </recommendedName>
</protein>
<comment type="similarity">
    <text evidence="1">Belongs to the bacterial solute-binding protein 3 family.</text>
</comment>
<evidence type="ECO:0000256" key="2">
    <source>
        <dbReference type="ARBA" id="ARBA00022729"/>
    </source>
</evidence>
<reference evidence="6" key="1">
    <citation type="journal article" date="2019" name="Int. J. Syst. Evol. Microbiol.">
        <title>The Global Catalogue of Microorganisms (GCM) 10K type strain sequencing project: providing services to taxonomists for standard genome sequencing and annotation.</title>
        <authorList>
            <consortium name="The Broad Institute Genomics Platform"/>
            <consortium name="The Broad Institute Genome Sequencing Center for Infectious Disease"/>
            <person name="Wu L."/>
            <person name="Ma J."/>
        </authorList>
    </citation>
    <scope>NUCLEOTIDE SEQUENCE [LARGE SCALE GENOMIC DNA]</scope>
    <source>
        <strain evidence="6">JCM 15896</strain>
    </source>
</reference>
<dbReference type="Proteomes" id="UP001500359">
    <property type="component" value="Unassembled WGS sequence"/>
</dbReference>
<comment type="caution">
    <text evidence="5">The sequence shown here is derived from an EMBL/GenBank/DDBJ whole genome shotgun (WGS) entry which is preliminary data.</text>
</comment>
<keyword evidence="6" id="KW-1185">Reference proteome</keyword>
<proteinExistence type="inferred from homology"/>
<dbReference type="EMBL" id="BAAAFD010000001">
    <property type="protein sequence ID" value="GAA0853191.1"/>
    <property type="molecule type" value="Genomic_DNA"/>
</dbReference>
<evidence type="ECO:0000256" key="1">
    <source>
        <dbReference type="ARBA" id="ARBA00010333"/>
    </source>
</evidence>
<feature type="signal peptide" evidence="3">
    <location>
        <begin position="1"/>
        <end position="27"/>
    </location>
</feature>
<accession>A0ABP3WSS7</accession>
<dbReference type="Pfam" id="PF00497">
    <property type="entry name" value="SBP_bac_3"/>
    <property type="match status" value="1"/>
</dbReference>
<dbReference type="SUPFAM" id="SSF53850">
    <property type="entry name" value="Periplasmic binding protein-like II"/>
    <property type="match status" value="1"/>
</dbReference>
<sequence>MKMKRLRAWLKLIIIAMLNIQMLTSLAAKEVSVAVYDEHDKYVAVSAAYGVSWKLMELAAKSQQIVLVPQQISWQGGMNRLRTAKVDLVFPAFKTTERETWGLFTLPLLLTGSAIFTDNNNPISELSQIDFENASVGVSADSVQECLAREVGFKHVYAIKDRAQLYSMLQEKRIDYVFFAIAAVNYYCVHQSKLGSSNCLKQIGVPYGVKSAHAVSLNSPESKAIIDLLNTGFLAIKDSQEVAGLFAQYQYSEQDLQSWRASLNSQ</sequence>
<evidence type="ECO:0000259" key="4">
    <source>
        <dbReference type="Pfam" id="PF00497"/>
    </source>
</evidence>
<evidence type="ECO:0000313" key="6">
    <source>
        <dbReference type="Proteomes" id="UP001500359"/>
    </source>
</evidence>
<dbReference type="InterPro" id="IPR001638">
    <property type="entry name" value="Solute-binding_3/MltF_N"/>
</dbReference>
<gene>
    <name evidence="5" type="ORF">GCM10009114_05350</name>
</gene>